<reference evidence="5" key="1">
    <citation type="journal article" date="2019" name="Int. J. Syst. Evol. Microbiol.">
        <title>The Global Catalogue of Microorganisms (GCM) 10K type strain sequencing project: providing services to taxonomists for standard genome sequencing and annotation.</title>
        <authorList>
            <consortium name="The Broad Institute Genomics Platform"/>
            <consortium name="The Broad Institute Genome Sequencing Center for Infectious Disease"/>
            <person name="Wu L."/>
            <person name="Ma J."/>
        </authorList>
    </citation>
    <scope>NUCLEOTIDE SEQUENCE [LARGE SCALE GENOMIC DNA]</scope>
    <source>
        <strain evidence="5">JCM 17986</strain>
    </source>
</reference>
<name>A0ABP9HFQ1_9ACTN</name>
<feature type="compositionally biased region" description="Low complexity" evidence="1">
    <location>
        <begin position="74"/>
        <end position="98"/>
    </location>
</feature>
<feature type="domain" description="DUF8175" evidence="3">
    <location>
        <begin position="81"/>
        <end position="280"/>
    </location>
</feature>
<sequence>MAVFRRTARDRRPQNENPFQARGFVAAVGFIVAMVLFGVIAVVNGGVPGADDGGTADDGVSSAAADTGDEQEADSAALPAATPTSASPLPSAAPAAPCPALDAKDRAVPTLAPDGVTWSLYHDSLLPMSATAGPARADGDAVRCFAHTPVGALLAAAQVTTRYSFSADWQLVMDRSLAPGPERDAARTARSAAEAAASASPRADTGTGGTVMQLAGFKFVSYTDDTAVIQMMRATDGGLHMSSALYTIKWVEGDWRLQLQSGGKPAAMVQEESSLSGFVPWQAGGS</sequence>
<evidence type="ECO:0000256" key="2">
    <source>
        <dbReference type="SAM" id="Phobius"/>
    </source>
</evidence>
<evidence type="ECO:0000313" key="5">
    <source>
        <dbReference type="Proteomes" id="UP001500466"/>
    </source>
</evidence>
<keyword evidence="2" id="KW-0812">Transmembrane</keyword>
<feature type="compositionally biased region" description="Low complexity" evidence="1">
    <location>
        <begin position="188"/>
        <end position="203"/>
    </location>
</feature>
<organism evidence="4 5">
    <name type="scientific">Yinghuangia aomiensis</name>
    <dbReference type="NCBI Taxonomy" id="676205"/>
    <lineage>
        <taxon>Bacteria</taxon>
        <taxon>Bacillati</taxon>
        <taxon>Actinomycetota</taxon>
        <taxon>Actinomycetes</taxon>
        <taxon>Kitasatosporales</taxon>
        <taxon>Streptomycetaceae</taxon>
        <taxon>Yinghuangia</taxon>
    </lineage>
</organism>
<keyword evidence="2" id="KW-0472">Membrane</keyword>
<keyword evidence="2" id="KW-1133">Transmembrane helix</keyword>
<dbReference type="Proteomes" id="UP001500466">
    <property type="component" value="Unassembled WGS sequence"/>
</dbReference>
<evidence type="ECO:0000256" key="1">
    <source>
        <dbReference type="SAM" id="MobiDB-lite"/>
    </source>
</evidence>
<evidence type="ECO:0000259" key="3">
    <source>
        <dbReference type="Pfam" id="PF26526"/>
    </source>
</evidence>
<accession>A0ABP9HFQ1</accession>
<evidence type="ECO:0000313" key="4">
    <source>
        <dbReference type="EMBL" id="GAA4969841.1"/>
    </source>
</evidence>
<dbReference type="EMBL" id="BAABHS010000013">
    <property type="protein sequence ID" value="GAA4969841.1"/>
    <property type="molecule type" value="Genomic_DNA"/>
</dbReference>
<dbReference type="Pfam" id="PF26526">
    <property type="entry name" value="DUF8175"/>
    <property type="match status" value="1"/>
</dbReference>
<proteinExistence type="predicted"/>
<dbReference type="InterPro" id="IPR058488">
    <property type="entry name" value="DUF8175"/>
</dbReference>
<feature type="transmembrane region" description="Helical" evidence="2">
    <location>
        <begin position="21"/>
        <end position="43"/>
    </location>
</feature>
<comment type="caution">
    <text evidence="4">The sequence shown here is derived from an EMBL/GenBank/DDBJ whole genome shotgun (WGS) entry which is preliminary data.</text>
</comment>
<feature type="compositionally biased region" description="Low complexity" evidence="1">
    <location>
        <begin position="57"/>
        <end position="66"/>
    </location>
</feature>
<feature type="region of interest" description="Disordered" evidence="1">
    <location>
        <begin position="180"/>
        <end position="206"/>
    </location>
</feature>
<gene>
    <name evidence="4" type="ORF">GCM10023205_39020</name>
</gene>
<keyword evidence="5" id="KW-1185">Reference proteome</keyword>
<feature type="region of interest" description="Disordered" evidence="1">
    <location>
        <begin position="53"/>
        <end position="98"/>
    </location>
</feature>
<protein>
    <recommendedName>
        <fullName evidence="3">DUF8175 domain-containing protein</fullName>
    </recommendedName>
</protein>